<dbReference type="PANTHER" id="PTHR40279:SF3">
    <property type="entry name" value="4-AMINOBENZOATE SYNTHASE"/>
    <property type="match status" value="1"/>
</dbReference>
<dbReference type="Pfam" id="PF14518">
    <property type="entry name" value="Haem_oxygenas_2"/>
    <property type="match status" value="1"/>
</dbReference>
<reference evidence="2" key="1">
    <citation type="submission" date="2012-04" db="EMBL/GenBank/DDBJ databases">
        <authorList>
            <person name="Borisov I.G."/>
            <person name="Ivanikova N.V."/>
            <person name="Pinevich A.V."/>
        </authorList>
    </citation>
    <scope>NUCLEOTIDE SEQUENCE</scope>
    <source>
        <strain evidence="2">CALU 1027</strain>
    </source>
</reference>
<proteinExistence type="predicted"/>
<dbReference type="RefSeq" id="WP_017713313.1">
    <property type="nucleotide sequence ID" value="NZ_KB235939.1"/>
</dbReference>
<dbReference type="Proteomes" id="UP000034681">
    <property type="component" value="Unassembled WGS sequence"/>
</dbReference>
<dbReference type="AlphaFoldDB" id="A0A0M2PNU5"/>
<dbReference type="SUPFAM" id="SSF48613">
    <property type="entry name" value="Heme oxygenase-like"/>
    <property type="match status" value="1"/>
</dbReference>
<comment type="caution">
    <text evidence="2">The sequence shown here is derived from an EMBL/GenBank/DDBJ whole genome shotgun (WGS) entry which is preliminary data.</text>
</comment>
<evidence type="ECO:0000313" key="2">
    <source>
        <dbReference type="EMBL" id="KKI98280.1"/>
    </source>
</evidence>
<keyword evidence="1" id="KW-0560">Oxidoreductase</keyword>
<dbReference type="InterPro" id="IPR027572">
    <property type="entry name" value="Fol-rel_CADD"/>
</dbReference>
<gene>
    <name evidence="2" type="ORF">PROH_20940</name>
</gene>
<dbReference type="InterPro" id="IPR039068">
    <property type="entry name" value="PqqC-like"/>
</dbReference>
<dbReference type="SMART" id="SM01236">
    <property type="entry name" value="Haem_oxygenase_2"/>
    <property type="match status" value="1"/>
</dbReference>
<dbReference type="NCBIfam" id="TIGR04305">
    <property type="entry name" value="fol_rel_CADD"/>
    <property type="match status" value="1"/>
</dbReference>
<name>A0A0M2PNU5_PROHO</name>
<dbReference type="Gene3D" id="1.20.910.10">
    <property type="entry name" value="Heme oxygenase-like"/>
    <property type="match status" value="1"/>
</dbReference>
<dbReference type="PANTHER" id="PTHR40279">
    <property type="entry name" value="PQQC-LIKE PROTEIN"/>
    <property type="match status" value="1"/>
</dbReference>
<dbReference type="eggNOG" id="COG5424">
    <property type="taxonomic scope" value="Bacteria"/>
</dbReference>
<organism evidence="2 3">
    <name type="scientific">Prochlorothrix hollandica PCC 9006 = CALU 1027</name>
    <dbReference type="NCBI Taxonomy" id="317619"/>
    <lineage>
        <taxon>Bacteria</taxon>
        <taxon>Bacillati</taxon>
        <taxon>Cyanobacteriota</taxon>
        <taxon>Cyanophyceae</taxon>
        <taxon>Prochlorotrichales</taxon>
        <taxon>Prochlorotrichaceae</taxon>
        <taxon>Prochlorothrix</taxon>
    </lineage>
</organism>
<dbReference type="STRING" id="317619.GCA_000332315_03056"/>
<dbReference type="EMBL" id="AJTX02000010">
    <property type="protein sequence ID" value="KKI98280.1"/>
    <property type="molecule type" value="Genomic_DNA"/>
</dbReference>
<evidence type="ECO:0000313" key="3">
    <source>
        <dbReference type="Proteomes" id="UP000034681"/>
    </source>
</evidence>
<protein>
    <submittedName>
        <fullName evidence="2">TenA family transcriptional regulator</fullName>
    </submittedName>
</protein>
<evidence type="ECO:0000256" key="1">
    <source>
        <dbReference type="ARBA" id="ARBA00023002"/>
    </source>
</evidence>
<dbReference type="InterPro" id="IPR016084">
    <property type="entry name" value="Haem_Oase-like_multi-hlx"/>
</dbReference>
<sequence>MTFTTPFLEALDGSINRHAMLSHPFYQLWNEGKLTQAILADYAQQYFAQVKAFPTYVSGVHSHCDDLTVRKMLLENLVEEEQGVDNHPELWLRFAEGLGVSREAVEQAELLPHTQASVAQMRSLSQSEDYLQGMAALYAYESQIPDVARTKRQGLKDFYGITDDRTVSFFSAHEQADVVHRQVERQVLAESCTTPEQQEKVLAAAEAGAKALWHFLDGVYEAYITPTLAA</sequence>
<keyword evidence="3" id="KW-1185">Reference proteome</keyword>
<accession>A0A0M2PNU5</accession>
<dbReference type="GO" id="GO:0016491">
    <property type="term" value="F:oxidoreductase activity"/>
    <property type="evidence" value="ECO:0007669"/>
    <property type="project" value="UniProtKB-KW"/>
</dbReference>